<dbReference type="KEGG" id="egr:104443539"/>
<dbReference type="CDD" id="cd08958">
    <property type="entry name" value="FR_SDR_e"/>
    <property type="match status" value="1"/>
</dbReference>
<evidence type="ECO:0000256" key="1">
    <source>
        <dbReference type="ARBA" id="ARBA00022857"/>
    </source>
</evidence>
<protein>
    <recommendedName>
        <fullName evidence="3">NAD-dependent epimerase/dehydratase domain-containing protein</fullName>
    </recommendedName>
</protein>
<keyword evidence="2" id="KW-0560">Oxidoreductase</keyword>
<evidence type="ECO:0000313" key="4">
    <source>
        <dbReference type="EMBL" id="KCW71774.1"/>
    </source>
</evidence>
<evidence type="ECO:0000256" key="2">
    <source>
        <dbReference type="ARBA" id="ARBA00023002"/>
    </source>
</evidence>
<reference evidence="4" key="1">
    <citation type="submission" date="2013-07" db="EMBL/GenBank/DDBJ databases">
        <title>The genome of Eucalyptus grandis.</title>
        <authorList>
            <person name="Schmutz J."/>
            <person name="Hayes R."/>
            <person name="Myburg A."/>
            <person name="Tuskan G."/>
            <person name="Grattapaglia D."/>
            <person name="Rokhsar D.S."/>
        </authorList>
    </citation>
    <scope>NUCLEOTIDE SEQUENCE</scope>
    <source>
        <tissue evidence="4">Leaf extractions</tissue>
    </source>
</reference>
<organism evidence="4">
    <name type="scientific">Eucalyptus grandis</name>
    <name type="common">Flooded gum</name>
    <dbReference type="NCBI Taxonomy" id="71139"/>
    <lineage>
        <taxon>Eukaryota</taxon>
        <taxon>Viridiplantae</taxon>
        <taxon>Streptophyta</taxon>
        <taxon>Embryophyta</taxon>
        <taxon>Tracheophyta</taxon>
        <taxon>Spermatophyta</taxon>
        <taxon>Magnoliopsida</taxon>
        <taxon>eudicotyledons</taxon>
        <taxon>Gunneridae</taxon>
        <taxon>Pentapetalae</taxon>
        <taxon>rosids</taxon>
        <taxon>malvids</taxon>
        <taxon>Myrtales</taxon>
        <taxon>Myrtaceae</taxon>
        <taxon>Myrtoideae</taxon>
        <taxon>Eucalypteae</taxon>
        <taxon>Eucalyptus</taxon>
    </lineage>
</organism>
<dbReference type="FunFam" id="3.40.50.720:FF:000523">
    <property type="entry name" value="Cinnamoyl-CoA reductase-like SNL6 isoform A"/>
    <property type="match status" value="1"/>
</dbReference>
<evidence type="ECO:0000259" key="3">
    <source>
        <dbReference type="Pfam" id="PF01370"/>
    </source>
</evidence>
<dbReference type="OrthoDB" id="2735536at2759"/>
<dbReference type="InterPro" id="IPR050425">
    <property type="entry name" value="NAD(P)_dehydrat-like"/>
</dbReference>
<dbReference type="Gramene" id="KCW71774">
    <property type="protein sequence ID" value="KCW71774"/>
    <property type="gene ID" value="EUGRSUZ_E00270"/>
</dbReference>
<dbReference type="InterPro" id="IPR036291">
    <property type="entry name" value="NAD(P)-bd_dom_sf"/>
</dbReference>
<dbReference type="AlphaFoldDB" id="A0A059C0L4"/>
<keyword evidence="1" id="KW-0521">NADP</keyword>
<dbReference type="PANTHER" id="PTHR10366">
    <property type="entry name" value="NAD DEPENDENT EPIMERASE/DEHYDRATASE"/>
    <property type="match status" value="1"/>
</dbReference>
<dbReference type="InParanoid" id="A0A059C0L4"/>
<proteinExistence type="predicted"/>
<dbReference type="SUPFAM" id="SSF51735">
    <property type="entry name" value="NAD(P)-binding Rossmann-fold domains"/>
    <property type="match status" value="1"/>
</dbReference>
<gene>
    <name evidence="4" type="ORF">EUGRSUZ_E00270</name>
</gene>
<dbReference type="PANTHER" id="PTHR10366:SF623">
    <property type="entry name" value="CINNAMOYL-COA REDUCTASE-LIKE SNL6"/>
    <property type="match status" value="1"/>
</dbReference>
<feature type="domain" description="NAD-dependent epimerase/dehydratase" evidence="3">
    <location>
        <begin position="72"/>
        <end position="257"/>
    </location>
</feature>
<dbReference type="STRING" id="71139.A0A059C0L4"/>
<dbReference type="EMBL" id="KK198757">
    <property type="protein sequence ID" value="KCW71774.1"/>
    <property type="molecule type" value="Genomic_DNA"/>
</dbReference>
<dbReference type="Gene3D" id="3.40.50.720">
    <property type="entry name" value="NAD(P)-binding Rossmann-like Domain"/>
    <property type="match status" value="1"/>
</dbReference>
<dbReference type="eggNOG" id="KOG1502">
    <property type="taxonomic scope" value="Eukaryota"/>
</dbReference>
<dbReference type="Pfam" id="PF01370">
    <property type="entry name" value="Epimerase"/>
    <property type="match status" value="1"/>
</dbReference>
<name>A0A059C0L4_EUCGR</name>
<accession>A0A059C0L4</accession>
<dbReference type="InterPro" id="IPR001509">
    <property type="entry name" value="Epimerase_deHydtase"/>
</dbReference>
<sequence length="368" mass="40959">MLSAPSSLFPPPPLPLNTLSPVLRSFLNHPPPSHPPSFRHPSIDPLPLSLSLSLEMAPASLHEPPNAVCVMDASGRLGSRLVRRLLRRGYSVHAAVQSEGEIDRLKELSSSSPDDAERLKIFRSDPFDYQSIVDALRGCSGLFYAFEPPQDQPSYDEYMTEVEVRAAHNVLEACAQTDTIDKVVFTSSVTAVVWTDDRKSQESDFDERHWSNVNLCRKYKLWHALSKTLAEKAAWALAMDRGVNMVSVNGGLLMGPDLSIAHPYLKGAAEMYEDGVLVTVDVDFLVDAHLCVFEDVSSYGRYLCFNHIVNRPEDALKLAQMLTPSAPSMPQSMVACSYDQELKIIEQRIGNKKLNKLMVDFERGVQVD</sequence>
<dbReference type="GO" id="GO:0016616">
    <property type="term" value="F:oxidoreductase activity, acting on the CH-OH group of donors, NAD or NADP as acceptor"/>
    <property type="evidence" value="ECO:0000318"/>
    <property type="project" value="GO_Central"/>
</dbReference>
<dbReference type="OMA" id="HSCFLDE"/>